<proteinExistence type="predicted"/>
<gene>
    <name evidence="2" type="ORF">PF011_g7346</name>
</gene>
<comment type="caution">
    <text evidence="2">The sequence shown here is derived from an EMBL/GenBank/DDBJ whole genome shotgun (WGS) entry which is preliminary data.</text>
</comment>
<sequence length="265" mass="30723">MADAGMYTDDTAADSSSTVGGSDEDERSNQQELTARGRSESQGQLGDQDTDLDRSSYFVLSDPNYTYEAVFTPDVNRTASNNKKIYGKPMSVGETLERFQWRQGFLDFHTLQPVRKPSRDRVYEPRFRSTNHVDAFLAALPLYEMYAQFQNDEDSSHIYAWLQASLKVSKITLTMIKRRQRLCEWDIERLDAFLDSHVEHHIAMEADESYDENAIREHTKEGFFKELEYKARVREATALEWLAVWTYQTEVMIPRLGVFGVSLRR</sequence>
<name>A0A6A3LDU0_9STRA</name>
<dbReference type="AlphaFoldDB" id="A0A6A3LDU0"/>
<dbReference type="EMBL" id="QXFW01000325">
    <property type="protein sequence ID" value="KAE9016047.1"/>
    <property type="molecule type" value="Genomic_DNA"/>
</dbReference>
<reference evidence="2 3" key="1">
    <citation type="submission" date="2018-09" db="EMBL/GenBank/DDBJ databases">
        <title>Genomic investigation of the strawberry pathogen Phytophthora fragariae indicates pathogenicity is determined by transcriptional variation in three key races.</title>
        <authorList>
            <person name="Adams T.M."/>
            <person name="Armitage A.D."/>
            <person name="Sobczyk M.K."/>
            <person name="Bates H.J."/>
            <person name="Dunwell J.M."/>
            <person name="Nellist C.F."/>
            <person name="Harrison R.J."/>
        </authorList>
    </citation>
    <scope>NUCLEOTIDE SEQUENCE [LARGE SCALE GENOMIC DNA]</scope>
    <source>
        <strain evidence="2 3">SCRP245</strain>
    </source>
</reference>
<organism evidence="2 3">
    <name type="scientific">Phytophthora fragariae</name>
    <dbReference type="NCBI Taxonomy" id="53985"/>
    <lineage>
        <taxon>Eukaryota</taxon>
        <taxon>Sar</taxon>
        <taxon>Stramenopiles</taxon>
        <taxon>Oomycota</taxon>
        <taxon>Peronosporomycetes</taxon>
        <taxon>Peronosporales</taxon>
        <taxon>Peronosporaceae</taxon>
        <taxon>Phytophthora</taxon>
    </lineage>
</organism>
<accession>A0A6A3LDU0</accession>
<protein>
    <submittedName>
        <fullName evidence="2">Uncharacterized protein</fullName>
    </submittedName>
</protein>
<evidence type="ECO:0000313" key="2">
    <source>
        <dbReference type="EMBL" id="KAE9016047.1"/>
    </source>
</evidence>
<evidence type="ECO:0000313" key="3">
    <source>
        <dbReference type="Proteomes" id="UP000460718"/>
    </source>
</evidence>
<evidence type="ECO:0000256" key="1">
    <source>
        <dbReference type="SAM" id="MobiDB-lite"/>
    </source>
</evidence>
<feature type="region of interest" description="Disordered" evidence="1">
    <location>
        <begin position="1"/>
        <end position="53"/>
    </location>
</feature>
<dbReference type="Proteomes" id="UP000460718">
    <property type="component" value="Unassembled WGS sequence"/>
</dbReference>